<dbReference type="GO" id="GO:0043709">
    <property type="term" value="P:cell adhesion involved in single-species biofilm formation"/>
    <property type="evidence" value="ECO:0007669"/>
    <property type="project" value="TreeGrafter"/>
</dbReference>
<dbReference type="GO" id="GO:0052621">
    <property type="term" value="F:diguanylate cyclase activity"/>
    <property type="evidence" value="ECO:0007669"/>
    <property type="project" value="UniProtKB-EC"/>
</dbReference>
<sequence length="614" mass="68371">MLWLAALCAPAAVAAPDDLGAELQALETLVWRDPWAARERLQALAPGVPQSDAGIRALYYQQLALALQYLYLNEEYDAAVAAGLQAVNADTPPHVRLFLALFDAVRVRREGDYTRAADMMLAAASRAREVNDQFLYVFALAELGFTQGMAGKSEQAFPRLQAAHTAAVAAQDRFLLALVNESYGSVYGYVGEYDQSITYYRKALEEYAAIGYSVYEAEATYGIAISYRYARQWDKALEMFRHYRQLTEVNHSEHGRYSSLYGEGMTYAEMGDCAHALPVIAEALAAGTPEDFKAELYKRQAVCLARAGDAEGAAAAVAAARAVFDKLQVFEGTHWELEVDRAAAEVAAELGDMARAYELMHQYHEQMMTLQQENASERLVTLRVEMENARKDHEIALLREEARIDALELEQQRRSNQLQRMTTFSWIGVTVMVLIFLAWQIRHTRRLREISSRDALTGLYNRRFIFQRLQDLTADLPLDRAELSIVLVDVDDFKMINDCYGHPVGDRILQELAALGGRLLRPGDEMARVGGEEFLCLLPRTSANNARMVAQRLLESVRHHHFEVPGPGQLQVTVSVGVASFGAGCTDADSLYAAADSAMYRAKSGGKDQLYAFA</sequence>
<dbReference type="SMART" id="SM00267">
    <property type="entry name" value="GGDEF"/>
    <property type="match status" value="1"/>
</dbReference>
<dbReference type="EMBL" id="VRZA01000001">
    <property type="protein sequence ID" value="TXS96088.1"/>
    <property type="molecule type" value="Genomic_DNA"/>
</dbReference>
<dbReference type="RefSeq" id="WP_148066358.1">
    <property type="nucleotide sequence ID" value="NZ_VRZA01000001.1"/>
</dbReference>
<evidence type="ECO:0000256" key="5">
    <source>
        <dbReference type="SAM" id="Phobius"/>
    </source>
</evidence>
<proteinExistence type="predicted"/>
<feature type="coiled-coil region" evidence="4">
    <location>
        <begin position="372"/>
        <end position="410"/>
    </location>
</feature>
<dbReference type="Proteomes" id="UP000321039">
    <property type="component" value="Unassembled WGS sequence"/>
</dbReference>
<reference evidence="7 8" key="1">
    <citation type="submission" date="2019-08" db="EMBL/GenBank/DDBJ databases">
        <title>Parahaliea maris sp. nov., isolated from the surface seawater.</title>
        <authorList>
            <person name="Liu Y."/>
        </authorList>
    </citation>
    <scope>NUCLEOTIDE SEQUENCE [LARGE SCALE GENOMIC DNA]</scope>
    <source>
        <strain evidence="7 8">HSLHS9</strain>
    </source>
</reference>
<evidence type="ECO:0000256" key="2">
    <source>
        <dbReference type="ARBA" id="ARBA00012528"/>
    </source>
</evidence>
<evidence type="ECO:0000256" key="3">
    <source>
        <dbReference type="ARBA" id="ARBA00034247"/>
    </source>
</evidence>
<dbReference type="InterPro" id="IPR050469">
    <property type="entry name" value="Diguanylate_Cyclase"/>
</dbReference>
<comment type="cofactor">
    <cofactor evidence="1">
        <name>Mg(2+)</name>
        <dbReference type="ChEBI" id="CHEBI:18420"/>
    </cofactor>
</comment>
<organism evidence="7 8">
    <name type="scientific">Parahaliea maris</name>
    <dbReference type="NCBI Taxonomy" id="2716870"/>
    <lineage>
        <taxon>Bacteria</taxon>
        <taxon>Pseudomonadati</taxon>
        <taxon>Pseudomonadota</taxon>
        <taxon>Gammaproteobacteria</taxon>
        <taxon>Cellvibrionales</taxon>
        <taxon>Halieaceae</taxon>
        <taxon>Parahaliea</taxon>
    </lineage>
</organism>
<keyword evidence="8" id="KW-1185">Reference proteome</keyword>
<evidence type="ECO:0000256" key="4">
    <source>
        <dbReference type="SAM" id="Coils"/>
    </source>
</evidence>
<evidence type="ECO:0000313" key="8">
    <source>
        <dbReference type="Proteomes" id="UP000321039"/>
    </source>
</evidence>
<keyword evidence="5" id="KW-0812">Transmembrane</keyword>
<dbReference type="AlphaFoldDB" id="A0A5C9A5L2"/>
<dbReference type="Gene3D" id="1.25.40.10">
    <property type="entry name" value="Tetratricopeptide repeat domain"/>
    <property type="match status" value="1"/>
</dbReference>
<dbReference type="Pfam" id="PF13424">
    <property type="entry name" value="TPR_12"/>
    <property type="match status" value="1"/>
</dbReference>
<keyword evidence="4" id="KW-0175">Coiled coil</keyword>
<dbReference type="GO" id="GO:1902201">
    <property type="term" value="P:negative regulation of bacterial-type flagellum-dependent cell motility"/>
    <property type="evidence" value="ECO:0007669"/>
    <property type="project" value="TreeGrafter"/>
</dbReference>
<dbReference type="SUPFAM" id="SSF55073">
    <property type="entry name" value="Nucleotide cyclase"/>
    <property type="match status" value="1"/>
</dbReference>
<dbReference type="InterPro" id="IPR011990">
    <property type="entry name" value="TPR-like_helical_dom_sf"/>
</dbReference>
<dbReference type="InterPro" id="IPR043128">
    <property type="entry name" value="Rev_trsase/Diguanyl_cyclase"/>
</dbReference>
<dbReference type="CDD" id="cd01949">
    <property type="entry name" value="GGDEF"/>
    <property type="match status" value="1"/>
</dbReference>
<accession>A0A5C9A5L2</accession>
<dbReference type="EC" id="2.7.7.65" evidence="2"/>
<keyword evidence="5" id="KW-1133">Transmembrane helix</keyword>
<keyword evidence="5" id="KW-0472">Membrane</keyword>
<dbReference type="FunFam" id="3.30.70.270:FF:000001">
    <property type="entry name" value="Diguanylate cyclase domain protein"/>
    <property type="match status" value="1"/>
</dbReference>
<dbReference type="Gene3D" id="3.30.70.270">
    <property type="match status" value="1"/>
</dbReference>
<evidence type="ECO:0000259" key="6">
    <source>
        <dbReference type="PROSITE" id="PS50887"/>
    </source>
</evidence>
<feature type="domain" description="GGDEF" evidence="6">
    <location>
        <begin position="481"/>
        <end position="614"/>
    </location>
</feature>
<dbReference type="GO" id="GO:0005886">
    <property type="term" value="C:plasma membrane"/>
    <property type="evidence" value="ECO:0007669"/>
    <property type="project" value="TreeGrafter"/>
</dbReference>
<evidence type="ECO:0000256" key="1">
    <source>
        <dbReference type="ARBA" id="ARBA00001946"/>
    </source>
</evidence>
<name>A0A5C9A5L2_9GAMM</name>
<dbReference type="InterPro" id="IPR029787">
    <property type="entry name" value="Nucleotide_cyclase"/>
</dbReference>
<dbReference type="InterPro" id="IPR000160">
    <property type="entry name" value="GGDEF_dom"/>
</dbReference>
<dbReference type="PANTHER" id="PTHR45138">
    <property type="entry name" value="REGULATORY COMPONENTS OF SENSORY TRANSDUCTION SYSTEM"/>
    <property type="match status" value="1"/>
</dbReference>
<dbReference type="PANTHER" id="PTHR45138:SF9">
    <property type="entry name" value="DIGUANYLATE CYCLASE DGCM-RELATED"/>
    <property type="match status" value="1"/>
</dbReference>
<protein>
    <recommendedName>
        <fullName evidence="2">diguanylate cyclase</fullName>
        <ecNumber evidence="2">2.7.7.65</ecNumber>
    </recommendedName>
</protein>
<comment type="caution">
    <text evidence="7">The sequence shown here is derived from an EMBL/GenBank/DDBJ whole genome shotgun (WGS) entry which is preliminary data.</text>
</comment>
<dbReference type="NCBIfam" id="TIGR00254">
    <property type="entry name" value="GGDEF"/>
    <property type="match status" value="1"/>
</dbReference>
<dbReference type="SUPFAM" id="SSF48452">
    <property type="entry name" value="TPR-like"/>
    <property type="match status" value="2"/>
</dbReference>
<dbReference type="Pfam" id="PF00990">
    <property type="entry name" value="GGDEF"/>
    <property type="match status" value="1"/>
</dbReference>
<evidence type="ECO:0000313" key="7">
    <source>
        <dbReference type="EMBL" id="TXS96088.1"/>
    </source>
</evidence>
<gene>
    <name evidence="7" type="ORF">FV139_00880</name>
</gene>
<feature type="transmembrane region" description="Helical" evidence="5">
    <location>
        <begin position="423"/>
        <end position="441"/>
    </location>
</feature>
<comment type="catalytic activity">
    <reaction evidence="3">
        <text>2 GTP = 3',3'-c-di-GMP + 2 diphosphate</text>
        <dbReference type="Rhea" id="RHEA:24898"/>
        <dbReference type="ChEBI" id="CHEBI:33019"/>
        <dbReference type="ChEBI" id="CHEBI:37565"/>
        <dbReference type="ChEBI" id="CHEBI:58805"/>
        <dbReference type="EC" id="2.7.7.65"/>
    </reaction>
</comment>
<dbReference type="PROSITE" id="PS50887">
    <property type="entry name" value="GGDEF"/>
    <property type="match status" value="1"/>
</dbReference>